<dbReference type="Proteomes" id="UP000053201">
    <property type="component" value="Unassembled WGS sequence"/>
</dbReference>
<evidence type="ECO:0000256" key="1">
    <source>
        <dbReference type="SAM" id="MobiDB-lite"/>
    </source>
</evidence>
<dbReference type="VEuPathDB" id="FungiDB:SPPG_09387"/>
<feature type="region of interest" description="Disordered" evidence="1">
    <location>
        <begin position="27"/>
        <end position="87"/>
    </location>
</feature>
<organism evidence="2 3">
    <name type="scientific">Spizellomyces punctatus (strain DAOM BR117)</name>
    <dbReference type="NCBI Taxonomy" id="645134"/>
    <lineage>
        <taxon>Eukaryota</taxon>
        <taxon>Fungi</taxon>
        <taxon>Fungi incertae sedis</taxon>
        <taxon>Chytridiomycota</taxon>
        <taxon>Chytridiomycota incertae sedis</taxon>
        <taxon>Chytridiomycetes</taxon>
        <taxon>Spizellomycetales</taxon>
        <taxon>Spizellomycetaceae</taxon>
        <taxon>Spizellomyces</taxon>
    </lineage>
</organism>
<protein>
    <submittedName>
        <fullName evidence="2">Uncharacterized protein</fullName>
    </submittedName>
</protein>
<dbReference type="OrthoDB" id="10376255at2759"/>
<accession>A0A0L0HAB1</accession>
<sequence>MPGPAPFILAAGAAGAAAAMYLTHQPQESGQHATGALTSIGAGLLPTKSSPSSPGLQTRPVSFRRHSETSLSYGDEQRWAREAGRTK</sequence>
<dbReference type="RefSeq" id="XP_016606127.1">
    <property type="nucleotide sequence ID" value="XM_016757547.1"/>
</dbReference>
<reference evidence="2 3" key="1">
    <citation type="submission" date="2009-08" db="EMBL/GenBank/DDBJ databases">
        <title>The Genome Sequence of Spizellomyces punctatus strain DAOM BR117.</title>
        <authorList>
            <consortium name="The Broad Institute Genome Sequencing Platform"/>
            <person name="Russ C."/>
            <person name="Cuomo C."/>
            <person name="Shea T."/>
            <person name="Young S.K."/>
            <person name="Zeng Q."/>
            <person name="Koehrsen M."/>
            <person name="Haas B."/>
            <person name="Borodovsky M."/>
            <person name="Guigo R."/>
            <person name="Alvarado L."/>
            <person name="Berlin A."/>
            <person name="Bochicchio J."/>
            <person name="Borenstein D."/>
            <person name="Chapman S."/>
            <person name="Chen Z."/>
            <person name="Engels R."/>
            <person name="Freedman E."/>
            <person name="Gellesch M."/>
            <person name="Goldberg J."/>
            <person name="Griggs A."/>
            <person name="Gujja S."/>
            <person name="Heiman D."/>
            <person name="Hepburn T."/>
            <person name="Howarth C."/>
            <person name="Jen D."/>
            <person name="Larson L."/>
            <person name="Lewis B."/>
            <person name="Mehta T."/>
            <person name="Park D."/>
            <person name="Pearson M."/>
            <person name="Roberts A."/>
            <person name="Saif S."/>
            <person name="Shenoy N."/>
            <person name="Sisk P."/>
            <person name="Stolte C."/>
            <person name="Sykes S."/>
            <person name="Thomson T."/>
            <person name="Walk T."/>
            <person name="White J."/>
            <person name="Yandava C."/>
            <person name="Burger G."/>
            <person name="Gray M.W."/>
            <person name="Holland P.W.H."/>
            <person name="King N."/>
            <person name="Lang F.B.F."/>
            <person name="Roger A.J."/>
            <person name="Ruiz-Trillo I."/>
            <person name="Lander E."/>
            <person name="Nusbaum C."/>
        </authorList>
    </citation>
    <scope>NUCLEOTIDE SEQUENCE [LARGE SCALE GENOMIC DNA]</scope>
    <source>
        <strain evidence="2 3">DAOM BR117</strain>
    </source>
</reference>
<dbReference type="EMBL" id="KQ257461">
    <property type="protein sequence ID" value="KNC98087.1"/>
    <property type="molecule type" value="Genomic_DNA"/>
</dbReference>
<feature type="compositionally biased region" description="Basic and acidic residues" evidence="1">
    <location>
        <begin position="75"/>
        <end position="87"/>
    </location>
</feature>
<evidence type="ECO:0000313" key="2">
    <source>
        <dbReference type="EMBL" id="KNC98087.1"/>
    </source>
</evidence>
<dbReference type="GeneID" id="27692512"/>
<proteinExistence type="predicted"/>
<feature type="compositionally biased region" description="Polar residues" evidence="1">
    <location>
        <begin position="47"/>
        <end position="60"/>
    </location>
</feature>
<dbReference type="AlphaFoldDB" id="A0A0L0HAB1"/>
<gene>
    <name evidence="2" type="ORF">SPPG_09387</name>
</gene>
<name>A0A0L0HAB1_SPIPD</name>
<dbReference type="InParanoid" id="A0A0L0HAB1"/>
<keyword evidence="3" id="KW-1185">Reference proteome</keyword>
<evidence type="ECO:0000313" key="3">
    <source>
        <dbReference type="Proteomes" id="UP000053201"/>
    </source>
</evidence>